<dbReference type="SUPFAM" id="SSF51735">
    <property type="entry name" value="NAD(P)-binding Rossmann-fold domains"/>
    <property type="match status" value="1"/>
</dbReference>
<evidence type="ECO:0000313" key="2">
    <source>
        <dbReference type="EMBL" id="MBB5353921.1"/>
    </source>
</evidence>
<dbReference type="InterPro" id="IPR036291">
    <property type="entry name" value="NAD(P)-bd_dom_sf"/>
</dbReference>
<organism evidence="2 3">
    <name type="scientific">Haloferula luteola</name>
    <dbReference type="NCBI Taxonomy" id="595692"/>
    <lineage>
        <taxon>Bacteria</taxon>
        <taxon>Pseudomonadati</taxon>
        <taxon>Verrucomicrobiota</taxon>
        <taxon>Verrucomicrobiia</taxon>
        <taxon>Verrucomicrobiales</taxon>
        <taxon>Verrucomicrobiaceae</taxon>
        <taxon>Haloferula</taxon>
    </lineage>
</organism>
<feature type="domain" description="D-isomer specific 2-hydroxyacid dehydrogenase NAD-binding" evidence="1">
    <location>
        <begin position="277"/>
        <end position="351"/>
    </location>
</feature>
<accession>A0A840VMS4</accession>
<dbReference type="GO" id="GO:0051287">
    <property type="term" value="F:NAD binding"/>
    <property type="evidence" value="ECO:0007669"/>
    <property type="project" value="InterPro"/>
</dbReference>
<evidence type="ECO:0000259" key="1">
    <source>
        <dbReference type="Pfam" id="PF02826"/>
    </source>
</evidence>
<protein>
    <submittedName>
        <fullName evidence="2">Lactate dehydrogenase-like 2-hydroxyacid dehydrogenase</fullName>
    </submittedName>
</protein>
<dbReference type="AlphaFoldDB" id="A0A840VMS4"/>
<dbReference type="RefSeq" id="WP_184022420.1">
    <property type="nucleotide sequence ID" value="NZ_JACHFD010000045.1"/>
</dbReference>
<evidence type="ECO:0000313" key="3">
    <source>
        <dbReference type="Proteomes" id="UP000557717"/>
    </source>
</evidence>
<dbReference type="Pfam" id="PF02826">
    <property type="entry name" value="2-Hacid_dh_C"/>
    <property type="match status" value="1"/>
</dbReference>
<name>A0A840VMS4_9BACT</name>
<comment type="caution">
    <text evidence="2">The sequence shown here is derived from an EMBL/GenBank/DDBJ whole genome shotgun (WGS) entry which is preliminary data.</text>
</comment>
<proteinExistence type="predicted"/>
<dbReference type="EMBL" id="JACHFD010000045">
    <property type="protein sequence ID" value="MBB5353921.1"/>
    <property type="molecule type" value="Genomic_DNA"/>
</dbReference>
<gene>
    <name evidence="2" type="ORF">HNR46_004186</name>
</gene>
<dbReference type="Gene3D" id="3.40.50.720">
    <property type="entry name" value="NAD(P)-binding Rossmann-like Domain"/>
    <property type="match status" value="1"/>
</dbReference>
<dbReference type="Proteomes" id="UP000557717">
    <property type="component" value="Unassembled WGS sequence"/>
</dbReference>
<sequence length="471" mass="52815">MTSSTEESSKPMVLYVHPTLRRHSEASVAFRVLKRLDRSVIKLWEFPTDDLCSRSLVDGIERYDAVIVRPTRGGNEIARQAATVATTFHRERKKLFVIGSIASDPQEKLAALALPSKHQAFHSKLRPNAESVADLVIWYALNSFRPFSVAAQGLSLSNSPQHYDGDWELRKHVRVPGIEESTTLAGKSWLTIGIGRQVELLLPRLISMGIDDVKIYYRPKSIEGYDWQGRLDRFVRNSLWPIAEPSQVLSGALEQECRAIVQVRGPWGRMITISISDDLDKILSKCDIASIHLPHVSSGPRSTHHLIGASEVHSMRPGSLLINVGRQEVWDEIAVVEAAEIRGIMLASDLLHPHCEGSRQIHVKRSPLIGKLLYPSNAGFNLSEEGFLFEENFINAPSFPTQRRFILTPHIGGATRDMFSIEAEVVASVLTELAKSHKIPKDKIQDAINELRVIIPKKFLDREEMEVSARN</sequence>
<keyword evidence="3" id="KW-1185">Reference proteome</keyword>
<reference evidence="2 3" key="1">
    <citation type="submission" date="2020-08" db="EMBL/GenBank/DDBJ databases">
        <title>Genomic Encyclopedia of Type Strains, Phase IV (KMG-IV): sequencing the most valuable type-strain genomes for metagenomic binning, comparative biology and taxonomic classification.</title>
        <authorList>
            <person name="Goeker M."/>
        </authorList>
    </citation>
    <scope>NUCLEOTIDE SEQUENCE [LARGE SCALE GENOMIC DNA]</scope>
    <source>
        <strain evidence="2 3">YC6886</strain>
    </source>
</reference>
<dbReference type="InterPro" id="IPR006140">
    <property type="entry name" value="D-isomer_DH_NAD-bd"/>
</dbReference>